<dbReference type="GO" id="GO:0046872">
    <property type="term" value="F:metal ion binding"/>
    <property type="evidence" value="ECO:0007669"/>
    <property type="project" value="UniProtKB-KW"/>
</dbReference>
<keyword evidence="10" id="KW-1185">Reference proteome</keyword>
<sequence>MESPRNGLALKCLLSGVAVGVAFFCVLAYGMTTTDQRSFCASCHLMQEAAVTHKMGTHADRACNECHAPHNLLAKLQFKAQAGLHDFLANQSGKDLSCPATSTIRAVVNENCKSCHAQTNVTGAAMDAKFYCTECHRNVAHMRQKPLSTRMVAYE</sequence>
<comment type="subcellular location">
    <subcellularLocation>
        <location evidence="1">Cell envelope</location>
    </subcellularLocation>
</comment>
<organism evidence="9 10">
    <name type="scientific">Candidatus Desulfovibrio trichonymphae</name>
    <dbReference type="NCBI Taxonomy" id="1725232"/>
    <lineage>
        <taxon>Bacteria</taxon>
        <taxon>Pseudomonadati</taxon>
        <taxon>Thermodesulfobacteriota</taxon>
        <taxon>Desulfovibrionia</taxon>
        <taxon>Desulfovibrionales</taxon>
        <taxon>Desulfovibrionaceae</taxon>
        <taxon>Desulfovibrio</taxon>
    </lineage>
</organism>
<dbReference type="GO" id="GO:0030313">
    <property type="term" value="C:cell envelope"/>
    <property type="evidence" value="ECO:0007669"/>
    <property type="project" value="UniProtKB-SubCell"/>
</dbReference>
<feature type="domain" description="NapC/NirT cytochrome c N-terminal" evidence="8">
    <location>
        <begin position="11"/>
        <end position="142"/>
    </location>
</feature>
<dbReference type="Gene3D" id="1.10.3820.10">
    <property type="entry name" value="Di-heme elbow motif domain"/>
    <property type="match status" value="1"/>
</dbReference>
<evidence type="ECO:0000313" key="10">
    <source>
        <dbReference type="Proteomes" id="UP000242645"/>
    </source>
</evidence>
<dbReference type="RefSeq" id="WP_096400186.1">
    <property type="nucleotide sequence ID" value="NZ_AP017368.1"/>
</dbReference>
<keyword evidence="4" id="KW-0479">Metal-binding</keyword>
<dbReference type="Pfam" id="PF03264">
    <property type="entry name" value="Cytochrom_NNT"/>
    <property type="match status" value="1"/>
</dbReference>
<dbReference type="OrthoDB" id="9782159at2"/>
<keyword evidence="3" id="KW-0349">Heme</keyword>
<evidence type="ECO:0000256" key="5">
    <source>
        <dbReference type="ARBA" id="ARBA00022982"/>
    </source>
</evidence>
<protein>
    <submittedName>
        <fullName evidence="9">Ammonia-forming cytochrome c nitrite reductase small subunit</fullName>
    </submittedName>
</protein>
<gene>
    <name evidence="9" type="primary">nrfH</name>
    <name evidence="9" type="ORF">RSDT_1041</name>
</gene>
<dbReference type="KEGG" id="dtr:RSDT_1041"/>
<keyword evidence="7" id="KW-0472">Membrane</keyword>
<evidence type="ECO:0000313" key="9">
    <source>
        <dbReference type="EMBL" id="BAV92553.1"/>
    </source>
</evidence>
<dbReference type="InterPro" id="IPR005126">
    <property type="entry name" value="NapC/NirT_cyt_c_N"/>
</dbReference>
<evidence type="ECO:0000256" key="7">
    <source>
        <dbReference type="SAM" id="Phobius"/>
    </source>
</evidence>
<keyword evidence="5" id="KW-0249">Electron transport</keyword>
<keyword evidence="7" id="KW-1133">Transmembrane helix</keyword>
<evidence type="ECO:0000256" key="6">
    <source>
        <dbReference type="ARBA" id="ARBA00023004"/>
    </source>
</evidence>
<evidence type="ECO:0000259" key="8">
    <source>
        <dbReference type="Pfam" id="PF03264"/>
    </source>
</evidence>
<dbReference type="InterPro" id="IPR038266">
    <property type="entry name" value="NapC/NirT_cytc_sf"/>
</dbReference>
<proteinExistence type="predicted"/>
<dbReference type="EMBL" id="AP017368">
    <property type="protein sequence ID" value="BAV92553.1"/>
    <property type="molecule type" value="Genomic_DNA"/>
</dbReference>
<dbReference type="InterPro" id="IPR036280">
    <property type="entry name" value="Multihaem_cyt_sf"/>
</dbReference>
<dbReference type="SUPFAM" id="SSF48695">
    <property type="entry name" value="Multiheme cytochromes"/>
    <property type="match status" value="1"/>
</dbReference>
<evidence type="ECO:0000256" key="4">
    <source>
        <dbReference type="ARBA" id="ARBA00022723"/>
    </source>
</evidence>
<evidence type="ECO:0000256" key="2">
    <source>
        <dbReference type="ARBA" id="ARBA00022448"/>
    </source>
</evidence>
<feature type="transmembrane region" description="Helical" evidence="7">
    <location>
        <begin position="12"/>
        <end position="31"/>
    </location>
</feature>
<keyword evidence="7" id="KW-0812">Transmembrane</keyword>
<dbReference type="AlphaFoldDB" id="A0A1J1DRQ8"/>
<evidence type="ECO:0000256" key="3">
    <source>
        <dbReference type="ARBA" id="ARBA00022617"/>
    </source>
</evidence>
<keyword evidence="2" id="KW-0813">Transport</keyword>
<evidence type="ECO:0000256" key="1">
    <source>
        <dbReference type="ARBA" id="ARBA00004196"/>
    </source>
</evidence>
<dbReference type="Proteomes" id="UP000242645">
    <property type="component" value="Chromosome"/>
</dbReference>
<keyword evidence="6" id="KW-0408">Iron</keyword>
<name>A0A1J1DRQ8_9BACT</name>
<reference evidence="9 10" key="1">
    <citation type="journal article" date="2017" name="ISME J.">
        <title>Genome of 'Ca. Desulfovibrio trichonymphae', an H2-oxidizing bacterium in a tripartite symbiotic system within a protist cell in the termite gut.</title>
        <authorList>
            <person name="Kuwahara H."/>
            <person name="Yuki M."/>
            <person name="Izawa K."/>
            <person name="Ohkuma M."/>
            <person name="Hongoh Y."/>
        </authorList>
    </citation>
    <scope>NUCLEOTIDE SEQUENCE [LARGE SCALE GENOMIC DNA]</scope>
    <source>
        <strain evidence="9 10">Rs-N31</strain>
    </source>
</reference>
<accession>A0A1J1DRQ8</accession>